<evidence type="ECO:0000313" key="3">
    <source>
        <dbReference type="EMBL" id="TLT01353.1"/>
    </source>
</evidence>
<reference evidence="2 5" key="2">
    <citation type="submission" date="2020-05" db="EMBL/GenBank/DDBJ databases">
        <title>Complete genome sequencing of Campylobacter and Arcobacter type strains.</title>
        <authorList>
            <person name="Miller W.G."/>
            <person name="Yee E."/>
        </authorList>
    </citation>
    <scope>NUCLEOTIDE SEQUENCE [LARGE SCALE GENOMIC DNA]</scope>
    <source>
        <strain evidence="2 5">LMG 21996</strain>
    </source>
</reference>
<dbReference type="Proteomes" id="UP000509513">
    <property type="component" value="Chromosome"/>
</dbReference>
<dbReference type="Proteomes" id="UP000305417">
    <property type="component" value="Unassembled WGS sequence"/>
</dbReference>
<dbReference type="KEGG" id="acib:ACBT_2185"/>
<protein>
    <submittedName>
        <fullName evidence="2">Uncharacterized protein</fullName>
    </submittedName>
</protein>
<proteinExistence type="predicted"/>
<dbReference type="STRING" id="1442598.GCA_000522465_00312"/>
<dbReference type="AlphaFoldDB" id="A0A5J6RNI9"/>
<evidence type="ECO:0000256" key="1">
    <source>
        <dbReference type="SAM" id="MobiDB-lite"/>
    </source>
</evidence>
<dbReference type="RefSeq" id="WP_024774495.1">
    <property type="nucleotide sequence ID" value="NZ_CP043857.1"/>
</dbReference>
<name>A0A5J6RNI9_9BACT</name>
<sequence>MAFLELTTSEKPQLAVKVNNSLKYQDKEGNLLDRTKQTALTDIVREAGTVADTKRGAVSLSLNTKNGYQNFFVNKDENNNIVLKSMEDPKDESKYINFNKVDKENGTYYHVLNDNNNSKELVDSINITSTEKSSYLSARITLKNDEIKQELIDKESSTNERHTVILSKDGYRIQANNELYKNSKEVENQQNESSKKKLYLAKDKKVDKDIER</sequence>
<feature type="compositionally biased region" description="Basic and acidic residues" evidence="1">
    <location>
        <begin position="200"/>
        <end position="212"/>
    </location>
</feature>
<evidence type="ECO:0000313" key="5">
    <source>
        <dbReference type="Proteomes" id="UP000509513"/>
    </source>
</evidence>
<organism evidence="2 5">
    <name type="scientific">Aliarcobacter cibarius</name>
    <dbReference type="NCBI Taxonomy" id="255507"/>
    <lineage>
        <taxon>Bacteria</taxon>
        <taxon>Pseudomonadati</taxon>
        <taxon>Campylobacterota</taxon>
        <taxon>Epsilonproteobacteria</taxon>
        <taxon>Campylobacterales</taxon>
        <taxon>Arcobacteraceae</taxon>
        <taxon>Aliarcobacter</taxon>
    </lineage>
</organism>
<evidence type="ECO:0000313" key="2">
    <source>
        <dbReference type="EMBL" id="QKJ28067.1"/>
    </source>
</evidence>
<dbReference type="EMBL" id="CP054051">
    <property type="protein sequence ID" value="QKJ28067.1"/>
    <property type="molecule type" value="Genomic_DNA"/>
</dbReference>
<evidence type="ECO:0000313" key="4">
    <source>
        <dbReference type="Proteomes" id="UP000305417"/>
    </source>
</evidence>
<dbReference type="EMBL" id="VBUC01000003">
    <property type="protein sequence ID" value="TLT01353.1"/>
    <property type="molecule type" value="Genomic_DNA"/>
</dbReference>
<keyword evidence="4" id="KW-1185">Reference proteome</keyword>
<reference evidence="3 4" key="1">
    <citation type="submission" date="2019-05" db="EMBL/GenBank/DDBJ databases">
        <title>Arcobacter cibarius and Arcobacter thereius providing challenges in identification an antibiotic susceptibility and Quinolone resistance.</title>
        <authorList>
            <person name="Busch A."/>
            <person name="Hanel I."/>
            <person name="Hotzel H."/>
            <person name="Tomaso H."/>
        </authorList>
    </citation>
    <scope>NUCLEOTIDE SEQUENCE [LARGE SCALE GENOMIC DNA]</scope>
    <source>
        <strain evidence="3 4">16CS0831-2</strain>
    </source>
</reference>
<gene>
    <name evidence="2" type="ORF">ACBT_2185</name>
    <name evidence="3" type="ORF">FE247_02395</name>
</gene>
<accession>A0A5J6RNI9</accession>
<feature type="region of interest" description="Disordered" evidence="1">
    <location>
        <begin position="182"/>
        <end position="212"/>
    </location>
</feature>